<proteinExistence type="predicted"/>
<name>A0A1G7HNM8_9GAMM</name>
<keyword evidence="1" id="KW-0812">Transmembrane</keyword>
<feature type="transmembrane region" description="Helical" evidence="1">
    <location>
        <begin position="35"/>
        <end position="56"/>
    </location>
</feature>
<reference evidence="2 3" key="1">
    <citation type="submission" date="2016-10" db="EMBL/GenBank/DDBJ databases">
        <authorList>
            <person name="de Groot N.N."/>
        </authorList>
    </citation>
    <scope>NUCLEOTIDE SEQUENCE [LARGE SCALE GENOMIC DNA]</scope>
    <source>
        <strain evidence="2 3">LMG 25475</strain>
    </source>
</reference>
<dbReference type="STRING" id="640205.SAMN05216381_0728"/>
<dbReference type="AlphaFoldDB" id="A0A1G7HNM8"/>
<dbReference type="Proteomes" id="UP000243378">
    <property type="component" value="Unassembled WGS sequence"/>
</dbReference>
<feature type="transmembrane region" description="Helical" evidence="1">
    <location>
        <begin position="102"/>
        <end position="120"/>
    </location>
</feature>
<evidence type="ECO:0000313" key="2">
    <source>
        <dbReference type="EMBL" id="SDF02021.1"/>
    </source>
</evidence>
<feature type="transmembrane region" description="Helical" evidence="1">
    <location>
        <begin position="68"/>
        <end position="90"/>
    </location>
</feature>
<dbReference type="RefSeq" id="WP_092364705.1">
    <property type="nucleotide sequence ID" value="NZ_FNBM01000001.1"/>
</dbReference>
<gene>
    <name evidence="2" type="ORF">SAMN05216381_0728</name>
</gene>
<evidence type="ECO:0000256" key="1">
    <source>
        <dbReference type="SAM" id="Phobius"/>
    </source>
</evidence>
<evidence type="ECO:0000313" key="3">
    <source>
        <dbReference type="Proteomes" id="UP000243378"/>
    </source>
</evidence>
<accession>A0A1G7HNM8</accession>
<dbReference type="OrthoDB" id="6107348at2"/>
<feature type="transmembrane region" description="Helical" evidence="1">
    <location>
        <begin position="7"/>
        <end position="29"/>
    </location>
</feature>
<sequence>MHHNRFLAHFALAMVAYVSAVIISTLLLINVPEGIVRTVSALLPVLPMITVAIVVIRQVRQLDELARMIHLEGLAVAFVGTALITFSYGFLETAGFPRLSMFLVWSLMAPLWAMGTFLAWRRYR</sequence>
<keyword evidence="1" id="KW-1133">Transmembrane helix</keyword>
<organism evidence="2 3">
    <name type="scientific">Phytopseudomonas seleniipraecipitans</name>
    <dbReference type="NCBI Taxonomy" id="640205"/>
    <lineage>
        <taxon>Bacteria</taxon>
        <taxon>Pseudomonadati</taxon>
        <taxon>Pseudomonadota</taxon>
        <taxon>Gammaproteobacteria</taxon>
        <taxon>Pseudomonadales</taxon>
        <taxon>Pseudomonadaceae</taxon>
        <taxon>Phytopseudomonas</taxon>
    </lineage>
</organism>
<dbReference type="EMBL" id="FNBM01000001">
    <property type="protein sequence ID" value="SDF02021.1"/>
    <property type="molecule type" value="Genomic_DNA"/>
</dbReference>
<protein>
    <submittedName>
        <fullName evidence="2">Uncharacterized protein</fullName>
    </submittedName>
</protein>
<keyword evidence="1" id="KW-0472">Membrane</keyword>